<dbReference type="OrthoDB" id="412788at2759"/>
<keyword evidence="3" id="KW-1185">Reference proteome</keyword>
<dbReference type="PROSITE" id="PS50404">
    <property type="entry name" value="GST_NTER"/>
    <property type="match status" value="1"/>
</dbReference>
<evidence type="ECO:0000313" key="3">
    <source>
        <dbReference type="Proteomes" id="UP000235786"/>
    </source>
</evidence>
<evidence type="ECO:0000313" key="2">
    <source>
        <dbReference type="EMBL" id="PMD43732.1"/>
    </source>
</evidence>
<organism evidence="2 3">
    <name type="scientific">Hyaloscypha variabilis (strain UAMH 11265 / GT02V1 / F)</name>
    <name type="common">Meliniomyces variabilis</name>
    <dbReference type="NCBI Taxonomy" id="1149755"/>
    <lineage>
        <taxon>Eukaryota</taxon>
        <taxon>Fungi</taxon>
        <taxon>Dikarya</taxon>
        <taxon>Ascomycota</taxon>
        <taxon>Pezizomycotina</taxon>
        <taxon>Leotiomycetes</taxon>
        <taxon>Helotiales</taxon>
        <taxon>Hyaloscyphaceae</taxon>
        <taxon>Hyaloscypha</taxon>
        <taxon>Hyaloscypha variabilis</taxon>
    </lineage>
</organism>
<dbReference type="Gene3D" id="3.40.30.10">
    <property type="entry name" value="Glutaredoxin"/>
    <property type="match status" value="1"/>
</dbReference>
<feature type="domain" description="GST N-terminal" evidence="1">
    <location>
        <begin position="4"/>
        <end position="98"/>
    </location>
</feature>
<proteinExistence type="predicted"/>
<dbReference type="CDD" id="cd00570">
    <property type="entry name" value="GST_N_family"/>
    <property type="match status" value="1"/>
</dbReference>
<protein>
    <recommendedName>
        <fullName evidence="1">GST N-terminal domain-containing protein</fullName>
    </recommendedName>
</protein>
<dbReference type="Pfam" id="PF13417">
    <property type="entry name" value="GST_N_3"/>
    <property type="match status" value="1"/>
</dbReference>
<reference evidence="2 3" key="1">
    <citation type="submission" date="2016-04" db="EMBL/GenBank/DDBJ databases">
        <title>A degradative enzymes factory behind the ericoid mycorrhizal symbiosis.</title>
        <authorList>
            <consortium name="DOE Joint Genome Institute"/>
            <person name="Martino E."/>
            <person name="Morin E."/>
            <person name="Grelet G."/>
            <person name="Kuo A."/>
            <person name="Kohler A."/>
            <person name="Daghino S."/>
            <person name="Barry K."/>
            <person name="Choi C."/>
            <person name="Cichocki N."/>
            <person name="Clum A."/>
            <person name="Copeland A."/>
            <person name="Hainaut M."/>
            <person name="Haridas S."/>
            <person name="Labutti K."/>
            <person name="Lindquist E."/>
            <person name="Lipzen A."/>
            <person name="Khouja H.-R."/>
            <person name="Murat C."/>
            <person name="Ohm R."/>
            <person name="Olson A."/>
            <person name="Spatafora J."/>
            <person name="Veneault-Fourrey C."/>
            <person name="Henrissat B."/>
            <person name="Grigoriev I."/>
            <person name="Martin F."/>
            <person name="Perotto S."/>
        </authorList>
    </citation>
    <scope>NUCLEOTIDE SEQUENCE [LARGE SCALE GENOMIC DNA]</scope>
    <source>
        <strain evidence="2 3">F</strain>
    </source>
</reference>
<accession>A0A2J6RYZ0</accession>
<dbReference type="AlphaFoldDB" id="A0A2J6RYZ0"/>
<dbReference type="SUPFAM" id="SSF52833">
    <property type="entry name" value="Thioredoxin-like"/>
    <property type="match status" value="1"/>
</dbReference>
<name>A0A2J6RYZ0_HYAVF</name>
<dbReference type="InterPro" id="IPR004045">
    <property type="entry name" value="Glutathione_S-Trfase_N"/>
</dbReference>
<dbReference type="Proteomes" id="UP000235786">
    <property type="component" value="Unassembled WGS sequence"/>
</dbReference>
<dbReference type="EMBL" id="KZ613942">
    <property type="protein sequence ID" value="PMD43732.1"/>
    <property type="molecule type" value="Genomic_DNA"/>
</dbReference>
<gene>
    <name evidence="2" type="ORF">L207DRAFT_423407</name>
</gene>
<dbReference type="InterPro" id="IPR036249">
    <property type="entry name" value="Thioredoxin-like_sf"/>
</dbReference>
<evidence type="ECO:0000259" key="1">
    <source>
        <dbReference type="PROSITE" id="PS50404"/>
    </source>
</evidence>
<sequence>MANESYTLYYNTWSICSQMVRLAFAFRGQPKSGESGMIIEEKEVDIYNTFTQLDEFFLTEINPKGKVPVLAHPTLLSKPMSESLDITYYIAKHYPSLLPSSHKKEITALLAGLHDLNFFALSFGDEPVPATAKKAAIQEKLSRPGISERYRKALEDKKETIIQSERHTPIPPSALTTEIANAKTFLEKIAKLYNPSSSDGGWLWGRESASVLDVHVIVFLARLYDAGREGVIPERLVGLYIMAVGTEEWEGIFRGRRTMVGV</sequence>